<reference evidence="2 3" key="1">
    <citation type="submission" date="2014-07" db="EMBL/GenBank/DDBJ databases">
        <authorList>
            <person name="McCorrison J."/>
            <person name="Sanka R."/>
            <person name="Torralba M."/>
            <person name="Gillis M."/>
            <person name="Haft D.H."/>
            <person name="Methe B."/>
            <person name="Sutton G."/>
            <person name="Nelson K.E."/>
        </authorList>
    </citation>
    <scope>NUCLEOTIDE SEQUENCE [LARGE SCALE GENOMIC DNA]</scope>
    <source>
        <strain evidence="2 3">DNF00424</strain>
    </source>
</reference>
<feature type="transmembrane region" description="Helical" evidence="1">
    <location>
        <begin position="40"/>
        <end position="60"/>
    </location>
</feature>
<comment type="caution">
    <text evidence="2">The sequence shown here is derived from an EMBL/GenBank/DDBJ whole genome shotgun (WGS) entry which is preliminary data.</text>
</comment>
<keyword evidence="1" id="KW-1133">Transmembrane helix</keyword>
<sequence>MMMKVKTLLPLGIVSFITLYMAYAFVNWDIAWVIHVDAISRFLFVLFCVSLFMMSLAVYLEFESKEDND</sequence>
<dbReference type="EMBL" id="JRNJ01000104">
    <property type="protein sequence ID" value="KGF24890.1"/>
    <property type="molecule type" value="Genomic_DNA"/>
</dbReference>
<organism evidence="2 3">
    <name type="scientific">Prevotella histicola JCM 15637 = DNF00424</name>
    <dbReference type="NCBI Taxonomy" id="1236504"/>
    <lineage>
        <taxon>Bacteria</taxon>
        <taxon>Pseudomonadati</taxon>
        <taxon>Bacteroidota</taxon>
        <taxon>Bacteroidia</taxon>
        <taxon>Bacteroidales</taxon>
        <taxon>Prevotellaceae</taxon>
        <taxon>Prevotella</taxon>
    </lineage>
</organism>
<accession>A0AAW3FC20</accession>
<keyword evidence="1" id="KW-0812">Transmembrane</keyword>
<keyword evidence="1" id="KW-0472">Membrane</keyword>
<protein>
    <submittedName>
        <fullName evidence="2">Uncharacterized protein</fullName>
    </submittedName>
</protein>
<name>A0AAW3FC20_9BACT</name>
<evidence type="ECO:0000313" key="3">
    <source>
        <dbReference type="Proteomes" id="UP000029533"/>
    </source>
</evidence>
<dbReference type="RefSeq" id="WP_036871082.1">
    <property type="nucleotide sequence ID" value="NZ_JRNJ01000104.1"/>
</dbReference>
<proteinExistence type="predicted"/>
<dbReference type="AlphaFoldDB" id="A0AAW3FC20"/>
<gene>
    <name evidence="2" type="ORF">HMPREF2132_11420</name>
</gene>
<dbReference type="Proteomes" id="UP000029533">
    <property type="component" value="Unassembled WGS sequence"/>
</dbReference>
<evidence type="ECO:0000313" key="2">
    <source>
        <dbReference type="EMBL" id="KGF24890.1"/>
    </source>
</evidence>
<evidence type="ECO:0000256" key="1">
    <source>
        <dbReference type="SAM" id="Phobius"/>
    </source>
</evidence>